<sequence>MLDLRIGKLVLLKFLQLIPDDLPPFPITIGEEELRIGI</sequence>
<reference evidence="1 2" key="1">
    <citation type="submission" date="2018-06" db="EMBL/GenBank/DDBJ databases">
        <title>Genomic Encyclopedia of Archaeal and Bacterial Type Strains, Phase II (KMG-II): from individual species to whole genera.</title>
        <authorList>
            <person name="Goeker M."/>
        </authorList>
    </citation>
    <scope>NUCLEOTIDE SEQUENCE [LARGE SCALE GENOMIC DNA]</scope>
    <source>
        <strain evidence="1 2">T4</strain>
    </source>
</reference>
<dbReference type="EMBL" id="QKTX01000006">
    <property type="protein sequence ID" value="PZV83535.1"/>
    <property type="molecule type" value="Genomic_DNA"/>
</dbReference>
<proteinExistence type="predicted"/>
<dbReference type="Proteomes" id="UP000248917">
    <property type="component" value="Unassembled WGS sequence"/>
</dbReference>
<comment type="caution">
    <text evidence="1">The sequence shown here is derived from an EMBL/GenBank/DDBJ whole genome shotgun (WGS) entry which is preliminary data.</text>
</comment>
<dbReference type="AlphaFoldDB" id="A0A326RPW5"/>
<evidence type="ECO:0000313" key="2">
    <source>
        <dbReference type="Proteomes" id="UP000248917"/>
    </source>
</evidence>
<name>A0A326RPW5_9BACT</name>
<organism evidence="1 2">
    <name type="scientific">Algoriphagus aquaeductus</name>
    <dbReference type="NCBI Taxonomy" id="475299"/>
    <lineage>
        <taxon>Bacteria</taxon>
        <taxon>Pseudomonadati</taxon>
        <taxon>Bacteroidota</taxon>
        <taxon>Cytophagia</taxon>
        <taxon>Cytophagales</taxon>
        <taxon>Cyclobacteriaceae</taxon>
        <taxon>Algoriphagus</taxon>
    </lineage>
</organism>
<keyword evidence="2" id="KW-1185">Reference proteome</keyword>
<evidence type="ECO:0000313" key="1">
    <source>
        <dbReference type="EMBL" id="PZV83535.1"/>
    </source>
</evidence>
<accession>A0A326RPW5</accession>
<protein>
    <submittedName>
        <fullName evidence="1">Uncharacterized protein</fullName>
    </submittedName>
</protein>
<gene>
    <name evidence="1" type="ORF">CLV31_106152</name>
</gene>